<dbReference type="PANTHER" id="PTHR19879:SF9">
    <property type="entry name" value="TRANSCRIPTION INITIATION FACTOR TFIID SUBUNIT 5"/>
    <property type="match status" value="1"/>
</dbReference>
<dbReference type="InterPro" id="IPR011047">
    <property type="entry name" value="Quinoprotein_ADH-like_sf"/>
</dbReference>
<dbReference type="Pfam" id="PF00400">
    <property type="entry name" value="WD40"/>
    <property type="match status" value="4"/>
</dbReference>
<proteinExistence type="predicted"/>
<dbReference type="PROSITE" id="PS50082">
    <property type="entry name" value="WD_REPEATS_2"/>
    <property type="match status" value="1"/>
</dbReference>
<dbReference type="Proteomes" id="UP000306145">
    <property type="component" value="Unassembled WGS sequence"/>
</dbReference>
<dbReference type="PROSITE" id="PS00678">
    <property type="entry name" value="WD_REPEATS_1"/>
    <property type="match status" value="1"/>
</dbReference>
<keyword evidence="2" id="KW-0677">Repeat</keyword>
<sequence>MDAARTMRAQMFERVPFVRAAALSHDARSVAVADDSGVLVWDVQSNEPPIRLDLPAAGVRSLAFSPDGEHIVAGSADGQVAIVAASGRRVRRFAPLPGSCWAVGWDRSGRFVAAAGEDGTLVAWNADGGQELVRLTRDELSQGGRPSIVRALAFAHGGDRLVIATHAGAVVEWEPSVARVVRVLRVGEGGRPIGALAAADSGVVAAGDNRGVLHLWRGESAALELVGHVGTIAAVALDPSGRLVATGGDDRAIRVWDVESGRLLHILRGLNGKILHLAFSPDGSQLSACDGDAVVARWTVADGRLGHRVRCRPASVDIPLAQEERAWQLEAMRQDWETIRCGCPRGARHVPGSFADLVRAQSEDEVQARGLVNDVEIQGMLFEAAVPVTSMIIAALAEERLSIPARRALLDLLATFVDGESYYTEALEGRPALEEACREVARSGLGVLYREMEVAPAPGTASLVAEIIDSINSA</sequence>
<dbReference type="AlphaFoldDB" id="A0A5C4QG55"/>
<name>A0A5C4QG55_9ACTN</name>
<gene>
    <name evidence="4" type="ORF">FHG89_28295</name>
</gene>
<comment type="caution">
    <text evidence="4">The sequence shown here is derived from an EMBL/GenBank/DDBJ whole genome shotgun (WGS) entry which is preliminary data.</text>
</comment>
<dbReference type="PANTHER" id="PTHR19879">
    <property type="entry name" value="TRANSCRIPTION INITIATION FACTOR TFIID"/>
    <property type="match status" value="1"/>
</dbReference>
<organism evidence="4 5">
    <name type="scientific">Micromonospora orduensis</name>
    <dbReference type="NCBI Taxonomy" id="1420891"/>
    <lineage>
        <taxon>Bacteria</taxon>
        <taxon>Bacillati</taxon>
        <taxon>Actinomycetota</taxon>
        <taxon>Actinomycetes</taxon>
        <taxon>Micromonosporales</taxon>
        <taxon>Micromonosporaceae</taxon>
        <taxon>Micromonospora</taxon>
    </lineage>
</organism>
<dbReference type="Gene3D" id="2.130.10.10">
    <property type="entry name" value="YVTN repeat-like/Quinoprotein amine dehydrogenase"/>
    <property type="match status" value="2"/>
</dbReference>
<dbReference type="RefSeq" id="WP_139587458.1">
    <property type="nucleotide sequence ID" value="NZ_VDFY01000255.1"/>
</dbReference>
<dbReference type="SUPFAM" id="SSF50998">
    <property type="entry name" value="Quinoprotein alcohol dehydrogenase-like"/>
    <property type="match status" value="1"/>
</dbReference>
<dbReference type="EMBL" id="VDFY01000255">
    <property type="protein sequence ID" value="TNH22816.1"/>
    <property type="molecule type" value="Genomic_DNA"/>
</dbReference>
<reference evidence="4 5" key="1">
    <citation type="submission" date="2019-06" db="EMBL/GenBank/DDBJ databases">
        <title>Micromonospora ordensis sp. nov., isolated from deep marine sediment.</title>
        <authorList>
            <person name="Veyisoglu A."/>
            <person name="Carro L."/>
            <person name="Klenk H.-P."/>
            <person name="Sahin N."/>
        </authorList>
    </citation>
    <scope>NUCLEOTIDE SEQUENCE [LARGE SCALE GENOMIC DNA]</scope>
    <source>
        <strain evidence="4 5">S2509</strain>
    </source>
</reference>
<evidence type="ECO:0000313" key="4">
    <source>
        <dbReference type="EMBL" id="TNH22816.1"/>
    </source>
</evidence>
<accession>A0A5C4QG55</accession>
<keyword evidence="1 3" id="KW-0853">WD repeat</keyword>
<protein>
    <submittedName>
        <fullName evidence="4">Uncharacterized protein</fullName>
    </submittedName>
</protein>
<dbReference type="InterPro" id="IPR019775">
    <property type="entry name" value="WD40_repeat_CS"/>
</dbReference>
<evidence type="ECO:0000313" key="5">
    <source>
        <dbReference type="Proteomes" id="UP000306145"/>
    </source>
</evidence>
<evidence type="ECO:0000256" key="2">
    <source>
        <dbReference type="ARBA" id="ARBA00022737"/>
    </source>
</evidence>
<feature type="repeat" description="WD" evidence="3">
    <location>
        <begin position="225"/>
        <end position="266"/>
    </location>
</feature>
<dbReference type="OrthoDB" id="134501at2"/>
<dbReference type="PROSITE" id="PS50294">
    <property type="entry name" value="WD_REPEATS_REGION"/>
    <property type="match status" value="1"/>
</dbReference>
<dbReference type="SMART" id="SM00320">
    <property type="entry name" value="WD40"/>
    <property type="match status" value="7"/>
</dbReference>
<keyword evidence="5" id="KW-1185">Reference proteome</keyword>
<evidence type="ECO:0000256" key="1">
    <source>
        <dbReference type="ARBA" id="ARBA00022574"/>
    </source>
</evidence>
<dbReference type="InterPro" id="IPR001680">
    <property type="entry name" value="WD40_rpt"/>
</dbReference>
<evidence type="ECO:0000256" key="3">
    <source>
        <dbReference type="PROSITE-ProRule" id="PRU00221"/>
    </source>
</evidence>
<dbReference type="InterPro" id="IPR015943">
    <property type="entry name" value="WD40/YVTN_repeat-like_dom_sf"/>
</dbReference>